<dbReference type="PANTHER" id="PTHR37488">
    <property type="entry name" value="DUF1275 DOMAIN-CONTAINING PROTEIN"/>
    <property type="match status" value="1"/>
</dbReference>
<feature type="transmembrane region" description="Helical" evidence="2">
    <location>
        <begin position="105"/>
        <end position="125"/>
    </location>
</feature>
<feature type="transmembrane region" description="Helical" evidence="2">
    <location>
        <begin position="236"/>
        <end position="252"/>
    </location>
</feature>
<feature type="region of interest" description="Disordered" evidence="1">
    <location>
        <begin position="1"/>
        <end position="34"/>
    </location>
</feature>
<name>A0A9P4PM81_9PLEO</name>
<protein>
    <recommendedName>
        <fullName evidence="5">DUF1275 domain protein</fullName>
    </recommendedName>
</protein>
<evidence type="ECO:0000313" key="3">
    <source>
        <dbReference type="EMBL" id="KAF2446532.1"/>
    </source>
</evidence>
<accession>A0A9P4PM81</accession>
<evidence type="ECO:0000256" key="2">
    <source>
        <dbReference type="SAM" id="Phobius"/>
    </source>
</evidence>
<gene>
    <name evidence="3" type="ORF">P171DRAFT_357602</name>
</gene>
<dbReference type="OrthoDB" id="5288586at2759"/>
<keyword evidence="2" id="KW-0472">Membrane</keyword>
<keyword evidence="4" id="KW-1185">Reference proteome</keyword>
<dbReference type="PANTHER" id="PTHR37488:SF7">
    <property type="entry name" value="DUF1275 DOMAIN PROTEIN"/>
    <property type="match status" value="1"/>
</dbReference>
<dbReference type="AlphaFoldDB" id="A0A9P4PM81"/>
<evidence type="ECO:0000313" key="4">
    <source>
        <dbReference type="Proteomes" id="UP000799764"/>
    </source>
</evidence>
<proteinExistence type="predicted"/>
<evidence type="ECO:0008006" key="5">
    <source>
        <dbReference type="Google" id="ProtNLM"/>
    </source>
</evidence>
<dbReference type="InterPro" id="IPR010699">
    <property type="entry name" value="DUF1275"/>
</dbReference>
<sequence>MKQDPVPSTPGSGSGALAEEKLEHQPVSDLEEPIGPSLRERFATHFSEKVETKDGYLPLLLCCFATGLTDGTVYNAYGTFVSMQTGNTIFLALGTSGQNNRPYGWARSLCSIGCFAIGCATFARLHKLIGGARLRRTVLFSFILQTACVIIAAIIIQSGTVDGHYPSNRDPRDVNFTEMAVVALLSFQAAGQIVNSRGLGVSEVPTVVITSLVCDLVSDELLFAGLTKNGKRNRRFIGFVLTLLGAIVGGWISKATGQVGPCLWFVVALKAFISLYWVGTIPLQRLRKGA</sequence>
<dbReference type="Pfam" id="PF06912">
    <property type="entry name" value="DUF1275"/>
    <property type="match status" value="1"/>
</dbReference>
<dbReference type="EMBL" id="MU001498">
    <property type="protein sequence ID" value="KAF2446532.1"/>
    <property type="molecule type" value="Genomic_DNA"/>
</dbReference>
<feature type="transmembrane region" description="Helical" evidence="2">
    <location>
        <begin position="176"/>
        <end position="194"/>
    </location>
</feature>
<comment type="caution">
    <text evidence="3">The sequence shown here is derived from an EMBL/GenBank/DDBJ whole genome shotgun (WGS) entry which is preliminary data.</text>
</comment>
<evidence type="ECO:0000256" key="1">
    <source>
        <dbReference type="SAM" id="MobiDB-lite"/>
    </source>
</evidence>
<reference evidence="3" key="1">
    <citation type="journal article" date="2020" name="Stud. Mycol.">
        <title>101 Dothideomycetes genomes: a test case for predicting lifestyles and emergence of pathogens.</title>
        <authorList>
            <person name="Haridas S."/>
            <person name="Albert R."/>
            <person name="Binder M."/>
            <person name="Bloem J."/>
            <person name="Labutti K."/>
            <person name="Salamov A."/>
            <person name="Andreopoulos B."/>
            <person name="Baker S."/>
            <person name="Barry K."/>
            <person name="Bills G."/>
            <person name="Bluhm B."/>
            <person name="Cannon C."/>
            <person name="Castanera R."/>
            <person name="Culley D."/>
            <person name="Daum C."/>
            <person name="Ezra D."/>
            <person name="Gonzalez J."/>
            <person name="Henrissat B."/>
            <person name="Kuo A."/>
            <person name="Liang C."/>
            <person name="Lipzen A."/>
            <person name="Lutzoni F."/>
            <person name="Magnuson J."/>
            <person name="Mondo S."/>
            <person name="Nolan M."/>
            <person name="Ohm R."/>
            <person name="Pangilinan J."/>
            <person name="Park H.-J."/>
            <person name="Ramirez L."/>
            <person name="Alfaro M."/>
            <person name="Sun H."/>
            <person name="Tritt A."/>
            <person name="Yoshinaga Y."/>
            <person name="Zwiers L.-H."/>
            <person name="Turgeon B."/>
            <person name="Goodwin S."/>
            <person name="Spatafora J."/>
            <person name="Crous P."/>
            <person name="Grigoriev I."/>
        </authorList>
    </citation>
    <scope>NUCLEOTIDE SEQUENCE</scope>
    <source>
        <strain evidence="3">CBS 690.94</strain>
    </source>
</reference>
<organism evidence="3 4">
    <name type="scientific">Karstenula rhodostoma CBS 690.94</name>
    <dbReference type="NCBI Taxonomy" id="1392251"/>
    <lineage>
        <taxon>Eukaryota</taxon>
        <taxon>Fungi</taxon>
        <taxon>Dikarya</taxon>
        <taxon>Ascomycota</taxon>
        <taxon>Pezizomycotina</taxon>
        <taxon>Dothideomycetes</taxon>
        <taxon>Pleosporomycetidae</taxon>
        <taxon>Pleosporales</taxon>
        <taxon>Massarineae</taxon>
        <taxon>Didymosphaeriaceae</taxon>
        <taxon>Karstenula</taxon>
    </lineage>
</organism>
<keyword evidence="2" id="KW-1133">Transmembrane helix</keyword>
<dbReference type="Proteomes" id="UP000799764">
    <property type="component" value="Unassembled WGS sequence"/>
</dbReference>
<keyword evidence="2" id="KW-0812">Transmembrane</keyword>
<feature type="transmembrane region" description="Helical" evidence="2">
    <location>
        <begin position="137"/>
        <end position="156"/>
    </location>
</feature>
<feature type="transmembrane region" description="Helical" evidence="2">
    <location>
        <begin position="258"/>
        <end position="278"/>
    </location>
</feature>